<sequence>MKLWLVLLLSISSLCATAEQTDAEHSLTIGGMSGFPLNAAGLEVLREAYAPLGYSLQVEEYPATRSLSIANSGQLDGEMGRITAVCDDYPNLVKVPYPLLQARMVAVTINPALKNTELKDLPRYRLGTYLGALINDHLKLPLRHTDQTRTLDQLQKMLESGRIDFAVTPDFMISRWQHSSDKPLYLLQEDLGAFDVYHYVHKRHQQLVPALSEQLQKLSAQGITQEIMVQALRPGKGIKKPP</sequence>
<dbReference type="RefSeq" id="WP_225677081.1">
    <property type="nucleotide sequence ID" value="NZ_JAEDAH010000103.1"/>
</dbReference>
<comment type="caution">
    <text evidence="2">The sequence shown here is derived from an EMBL/GenBank/DDBJ whole genome shotgun (WGS) entry which is preliminary data.</text>
</comment>
<accession>A0ABS7ZUE0</accession>
<dbReference type="EMBL" id="JAEDAH010000103">
    <property type="protein sequence ID" value="MCA6065286.1"/>
    <property type="molecule type" value="Genomic_DNA"/>
</dbReference>
<protein>
    <submittedName>
        <fullName evidence="2">Transporter substrate-binding domain-containing protein</fullName>
    </submittedName>
</protein>
<dbReference type="Gene3D" id="3.40.190.10">
    <property type="entry name" value="Periplasmic binding protein-like II"/>
    <property type="match status" value="2"/>
</dbReference>
<organism evidence="2 3">
    <name type="scientific">Thalassolituus marinus</name>
    <dbReference type="NCBI Taxonomy" id="671053"/>
    <lineage>
        <taxon>Bacteria</taxon>
        <taxon>Pseudomonadati</taxon>
        <taxon>Pseudomonadota</taxon>
        <taxon>Gammaproteobacteria</taxon>
        <taxon>Oceanospirillales</taxon>
        <taxon>Oceanospirillaceae</taxon>
        <taxon>Thalassolituus</taxon>
    </lineage>
</organism>
<keyword evidence="3" id="KW-1185">Reference proteome</keyword>
<evidence type="ECO:0000313" key="3">
    <source>
        <dbReference type="Proteomes" id="UP000714380"/>
    </source>
</evidence>
<feature type="signal peptide" evidence="1">
    <location>
        <begin position="1"/>
        <end position="18"/>
    </location>
</feature>
<gene>
    <name evidence="2" type="ORF">I9W95_16945</name>
</gene>
<evidence type="ECO:0000313" key="2">
    <source>
        <dbReference type="EMBL" id="MCA6065286.1"/>
    </source>
</evidence>
<dbReference type="SUPFAM" id="SSF53850">
    <property type="entry name" value="Periplasmic binding protein-like II"/>
    <property type="match status" value="1"/>
</dbReference>
<name>A0ABS7ZUE0_9GAMM</name>
<keyword evidence="1" id="KW-0732">Signal</keyword>
<evidence type="ECO:0000256" key="1">
    <source>
        <dbReference type="SAM" id="SignalP"/>
    </source>
</evidence>
<proteinExistence type="predicted"/>
<feature type="chain" id="PRO_5046428181" evidence="1">
    <location>
        <begin position="19"/>
        <end position="242"/>
    </location>
</feature>
<reference evidence="2 3" key="1">
    <citation type="submission" date="2020-12" db="EMBL/GenBank/DDBJ databases">
        <title>Novel Thalassolituus-related marine hydrocarbonoclastic bacteria mediated algae-derived hydrocarbons mineralization in twilight zone of the northern South China Sea.</title>
        <authorList>
            <person name="Dong C."/>
        </authorList>
    </citation>
    <scope>NUCLEOTIDE SEQUENCE [LARGE SCALE GENOMIC DNA]</scope>
    <source>
        <strain evidence="2 3">IMCC1826</strain>
    </source>
</reference>
<dbReference type="Proteomes" id="UP000714380">
    <property type="component" value="Unassembled WGS sequence"/>
</dbReference>